<evidence type="ECO:0000256" key="16">
    <source>
        <dbReference type="ARBA" id="ARBA00047594"/>
    </source>
</evidence>
<dbReference type="PANTHER" id="PTHR30622">
    <property type="entry name" value="UNDECAPRENYL-DIPHOSPHATASE"/>
    <property type="match status" value="1"/>
</dbReference>
<dbReference type="GO" id="GO:0071555">
    <property type="term" value="P:cell wall organization"/>
    <property type="evidence" value="ECO:0007669"/>
    <property type="project" value="UniProtKB-KW"/>
</dbReference>
<evidence type="ECO:0000256" key="10">
    <source>
        <dbReference type="ARBA" id="ARBA00022989"/>
    </source>
</evidence>
<feature type="transmembrane region" description="Helical" evidence="17">
    <location>
        <begin position="49"/>
        <end position="71"/>
    </location>
</feature>
<feature type="transmembrane region" description="Helical" evidence="17">
    <location>
        <begin position="201"/>
        <end position="220"/>
    </location>
</feature>
<evidence type="ECO:0000256" key="9">
    <source>
        <dbReference type="ARBA" id="ARBA00022984"/>
    </source>
</evidence>
<keyword evidence="8 17" id="KW-0133">Cell shape</keyword>
<evidence type="ECO:0000256" key="7">
    <source>
        <dbReference type="ARBA" id="ARBA00022801"/>
    </source>
</evidence>
<evidence type="ECO:0000256" key="6">
    <source>
        <dbReference type="ARBA" id="ARBA00022692"/>
    </source>
</evidence>
<keyword evidence="6 17" id="KW-0812">Transmembrane</keyword>
<evidence type="ECO:0000256" key="8">
    <source>
        <dbReference type="ARBA" id="ARBA00022960"/>
    </source>
</evidence>
<keyword evidence="13 17" id="KW-0961">Cell wall biogenesis/degradation</keyword>
<proteinExistence type="inferred from homology"/>
<feature type="transmembrane region" description="Helical" evidence="17">
    <location>
        <begin position="97"/>
        <end position="117"/>
    </location>
</feature>
<evidence type="ECO:0000256" key="14">
    <source>
        <dbReference type="ARBA" id="ARBA00032707"/>
    </source>
</evidence>
<evidence type="ECO:0000256" key="15">
    <source>
        <dbReference type="ARBA" id="ARBA00032932"/>
    </source>
</evidence>
<dbReference type="EMBL" id="DVLF01000054">
    <property type="protein sequence ID" value="HIT49706.1"/>
    <property type="molecule type" value="Genomic_DNA"/>
</dbReference>
<dbReference type="PANTHER" id="PTHR30622:SF3">
    <property type="entry name" value="UNDECAPRENYL-DIPHOSPHATASE"/>
    <property type="match status" value="1"/>
</dbReference>
<reference evidence="18" key="2">
    <citation type="journal article" date="2021" name="PeerJ">
        <title>Extensive microbial diversity within the chicken gut microbiome revealed by metagenomics and culture.</title>
        <authorList>
            <person name="Gilroy R."/>
            <person name="Ravi A."/>
            <person name="Getino M."/>
            <person name="Pursley I."/>
            <person name="Horton D.L."/>
            <person name="Alikhan N.F."/>
            <person name="Baker D."/>
            <person name="Gharbi K."/>
            <person name="Hall N."/>
            <person name="Watson M."/>
            <person name="Adriaenssens E.M."/>
            <person name="Foster-Nyarko E."/>
            <person name="Jarju S."/>
            <person name="Secka A."/>
            <person name="Antonio M."/>
            <person name="Oren A."/>
            <person name="Chaudhuri R.R."/>
            <person name="La Ragione R."/>
            <person name="Hildebrand F."/>
            <person name="Pallen M.J."/>
        </authorList>
    </citation>
    <scope>NUCLEOTIDE SEQUENCE</scope>
    <source>
        <strain evidence="18">ChiW17-6978</strain>
    </source>
</reference>
<accession>A0A9D1GS18</accession>
<feature type="transmembrane region" description="Helical" evidence="17">
    <location>
        <begin position="160"/>
        <end position="181"/>
    </location>
</feature>
<dbReference type="HAMAP" id="MF_01006">
    <property type="entry name" value="Undec_diphosphatase"/>
    <property type="match status" value="1"/>
</dbReference>
<feature type="transmembrane region" description="Helical" evidence="17">
    <location>
        <begin position="271"/>
        <end position="290"/>
    </location>
</feature>
<keyword evidence="12 17" id="KW-0046">Antibiotic resistance</keyword>
<sequence length="292" mass="32373">MDQLIQIVKVVLFGIVEGITEWLPISSTGHLILLEEVLQAKDLFLGKEAFWQFFLVAIQLGAILAVIVCFFNKLNPFFGKSLTSSGPKTKEEKKQIWLLWAKVLIACLPAAVIGLLLDDWLDEHLYNSITVSITLIVYGILFIVLEIWNRKRTFQTTEIGALTFKTAFFIGMIQLLSLIPGTSRSGVTILGAMLLLCNREVAAEFSFFLSIPVMIGASLLKGIKYLMTAPAIASSDLLLLLIGCLVAFVVSLFVIKFLMAFIKKHDFKPFGVYRIILGIVLIGLFLAGILTI</sequence>
<organism evidence="18 19">
    <name type="scientific">Candidatus Pelethenecus faecipullorum</name>
    <dbReference type="NCBI Taxonomy" id="2840900"/>
    <lineage>
        <taxon>Bacteria</taxon>
        <taxon>Bacillati</taxon>
        <taxon>Mycoplasmatota</taxon>
        <taxon>Mollicutes</taxon>
        <taxon>Candidatus Pelethenecus</taxon>
    </lineage>
</organism>
<name>A0A9D1GS18_9MOLU</name>
<dbReference type="Pfam" id="PF02673">
    <property type="entry name" value="BacA"/>
    <property type="match status" value="1"/>
</dbReference>
<keyword evidence="7 17" id="KW-0378">Hydrolase</keyword>
<dbReference type="NCBIfam" id="TIGR00753">
    <property type="entry name" value="undec_PP_bacA"/>
    <property type="match status" value="1"/>
</dbReference>
<dbReference type="GO" id="GO:0046677">
    <property type="term" value="P:response to antibiotic"/>
    <property type="evidence" value="ECO:0007669"/>
    <property type="project" value="UniProtKB-UniRule"/>
</dbReference>
<gene>
    <name evidence="17" type="primary">uppP</name>
    <name evidence="18" type="ORF">IAD46_01635</name>
</gene>
<evidence type="ECO:0000256" key="1">
    <source>
        <dbReference type="ARBA" id="ARBA00004651"/>
    </source>
</evidence>
<dbReference type="GO" id="GO:0008360">
    <property type="term" value="P:regulation of cell shape"/>
    <property type="evidence" value="ECO:0007669"/>
    <property type="project" value="UniProtKB-KW"/>
</dbReference>
<dbReference type="NCBIfam" id="NF001391">
    <property type="entry name" value="PRK00281.1-5"/>
    <property type="match status" value="1"/>
</dbReference>
<evidence type="ECO:0000256" key="12">
    <source>
        <dbReference type="ARBA" id="ARBA00023251"/>
    </source>
</evidence>
<comment type="function">
    <text evidence="17">Catalyzes the dephosphorylation of undecaprenyl diphosphate (UPP). Confers resistance to bacitracin.</text>
</comment>
<evidence type="ECO:0000256" key="2">
    <source>
        <dbReference type="ARBA" id="ARBA00010621"/>
    </source>
</evidence>
<evidence type="ECO:0000256" key="13">
    <source>
        <dbReference type="ARBA" id="ARBA00023316"/>
    </source>
</evidence>
<protein>
    <recommendedName>
        <fullName evidence="4 17">Undecaprenyl-diphosphatase</fullName>
        <ecNumber evidence="3 17">3.6.1.27</ecNumber>
    </recommendedName>
    <alternativeName>
        <fullName evidence="15 17">Bacitracin resistance protein</fullName>
    </alternativeName>
    <alternativeName>
        <fullName evidence="14 17">Undecaprenyl pyrophosphate phosphatase</fullName>
    </alternativeName>
</protein>
<comment type="catalytic activity">
    <reaction evidence="16 17">
        <text>di-trans,octa-cis-undecaprenyl diphosphate + H2O = di-trans,octa-cis-undecaprenyl phosphate + phosphate + H(+)</text>
        <dbReference type="Rhea" id="RHEA:28094"/>
        <dbReference type="ChEBI" id="CHEBI:15377"/>
        <dbReference type="ChEBI" id="CHEBI:15378"/>
        <dbReference type="ChEBI" id="CHEBI:43474"/>
        <dbReference type="ChEBI" id="CHEBI:58405"/>
        <dbReference type="ChEBI" id="CHEBI:60392"/>
        <dbReference type="EC" id="3.6.1.27"/>
    </reaction>
</comment>
<evidence type="ECO:0000313" key="19">
    <source>
        <dbReference type="Proteomes" id="UP000886758"/>
    </source>
</evidence>
<evidence type="ECO:0000256" key="3">
    <source>
        <dbReference type="ARBA" id="ARBA00012374"/>
    </source>
</evidence>
<comment type="miscellaneous">
    <text evidence="17">Bacitracin is thought to be involved in the inhibition of peptidoglycan synthesis by sequestering undecaprenyl diphosphate, thereby reducing the pool of lipid carrier available.</text>
</comment>
<evidence type="ECO:0000256" key="11">
    <source>
        <dbReference type="ARBA" id="ARBA00023136"/>
    </source>
</evidence>
<comment type="subcellular location">
    <subcellularLocation>
        <location evidence="1 17">Cell membrane</location>
        <topology evidence="1 17">Multi-pass membrane protein</topology>
    </subcellularLocation>
</comment>
<comment type="similarity">
    <text evidence="2 17">Belongs to the UppP family.</text>
</comment>
<comment type="caution">
    <text evidence="18">The sequence shown here is derived from an EMBL/GenBank/DDBJ whole genome shotgun (WGS) entry which is preliminary data.</text>
</comment>
<evidence type="ECO:0000313" key="18">
    <source>
        <dbReference type="EMBL" id="HIT49706.1"/>
    </source>
</evidence>
<dbReference type="InterPro" id="IPR003824">
    <property type="entry name" value="UppP"/>
</dbReference>
<evidence type="ECO:0000256" key="5">
    <source>
        <dbReference type="ARBA" id="ARBA00022475"/>
    </source>
</evidence>
<keyword evidence="11 17" id="KW-0472">Membrane</keyword>
<keyword evidence="5 17" id="KW-1003">Cell membrane</keyword>
<dbReference type="AlphaFoldDB" id="A0A9D1GS18"/>
<dbReference type="Proteomes" id="UP000886758">
    <property type="component" value="Unassembled WGS sequence"/>
</dbReference>
<keyword evidence="9 17" id="KW-0573">Peptidoglycan synthesis</keyword>
<keyword evidence="10 17" id="KW-1133">Transmembrane helix</keyword>
<dbReference type="EC" id="3.6.1.27" evidence="3 17"/>
<dbReference type="NCBIfam" id="NF001390">
    <property type="entry name" value="PRK00281.1-4"/>
    <property type="match status" value="1"/>
</dbReference>
<reference evidence="18" key="1">
    <citation type="submission" date="2020-10" db="EMBL/GenBank/DDBJ databases">
        <authorList>
            <person name="Gilroy R."/>
        </authorList>
    </citation>
    <scope>NUCLEOTIDE SEQUENCE</scope>
    <source>
        <strain evidence="18">ChiW17-6978</strain>
    </source>
</reference>
<feature type="transmembrane region" description="Helical" evidence="17">
    <location>
        <begin position="232"/>
        <end position="259"/>
    </location>
</feature>
<dbReference type="GO" id="GO:0005886">
    <property type="term" value="C:plasma membrane"/>
    <property type="evidence" value="ECO:0007669"/>
    <property type="project" value="UniProtKB-SubCell"/>
</dbReference>
<feature type="transmembrane region" description="Helical" evidence="17">
    <location>
        <begin position="129"/>
        <end position="148"/>
    </location>
</feature>
<evidence type="ECO:0000256" key="4">
    <source>
        <dbReference type="ARBA" id="ARBA00021581"/>
    </source>
</evidence>
<dbReference type="GO" id="GO:0009252">
    <property type="term" value="P:peptidoglycan biosynthetic process"/>
    <property type="evidence" value="ECO:0007669"/>
    <property type="project" value="UniProtKB-KW"/>
</dbReference>
<dbReference type="GO" id="GO:0050380">
    <property type="term" value="F:undecaprenyl-diphosphatase activity"/>
    <property type="evidence" value="ECO:0007669"/>
    <property type="project" value="UniProtKB-UniRule"/>
</dbReference>
<evidence type="ECO:0000256" key="17">
    <source>
        <dbReference type="HAMAP-Rule" id="MF_01006"/>
    </source>
</evidence>